<evidence type="ECO:0000313" key="2">
    <source>
        <dbReference type="Proteomes" id="UP001430584"/>
    </source>
</evidence>
<reference evidence="1 2" key="1">
    <citation type="submission" date="2024-02" db="EMBL/GenBank/DDBJ databases">
        <title>De novo assembly and annotation of 12 fungi associated with fruit tree decline syndrome in Ontario, Canada.</title>
        <authorList>
            <person name="Sulman M."/>
            <person name="Ellouze W."/>
            <person name="Ilyukhin E."/>
        </authorList>
    </citation>
    <scope>NUCLEOTIDE SEQUENCE [LARGE SCALE GENOMIC DNA]</scope>
    <source>
        <strain evidence="1 2">FDS-637</strain>
    </source>
</reference>
<sequence length="293" mass="33158">MNQNTLILQAGAPSFRWNELPGELKNRVYAELLQSESAVTIVSYQEGPNLLHDIRLGRNDNSLERSPDNYYDPDKLCPNILLASKQTYWEGAAILYKNRLSFSDPWTFDRFMMRMTERHVPAVPVVPTVPVLPAVPGAPATSSEPPAPQELGGPRDFLKALTLSPTTSRGEQMLLFRIDTGWRICVEQFRNLRKITLDGIDIANLETDVRTFAAYGGFRQLVDHRRESNGPALVDEMIEVSERTALLYCEAYHEETPSPDEGPALRAEAESWFKEIMKDGLAETDMPQNNWDF</sequence>
<dbReference type="Proteomes" id="UP001430584">
    <property type="component" value="Unassembled WGS sequence"/>
</dbReference>
<gene>
    <name evidence="1" type="ORF">SLS55_008373</name>
</gene>
<evidence type="ECO:0000313" key="1">
    <source>
        <dbReference type="EMBL" id="KAL0257559.1"/>
    </source>
</evidence>
<dbReference type="EMBL" id="JAJVCZ030000008">
    <property type="protein sequence ID" value="KAL0257559.1"/>
    <property type="molecule type" value="Genomic_DNA"/>
</dbReference>
<keyword evidence="2" id="KW-1185">Reference proteome</keyword>
<accession>A0ABR3CDJ9</accession>
<dbReference type="GeneID" id="92012458"/>
<organism evidence="1 2">
    <name type="scientific">Diplodia seriata</name>
    <dbReference type="NCBI Taxonomy" id="420778"/>
    <lineage>
        <taxon>Eukaryota</taxon>
        <taxon>Fungi</taxon>
        <taxon>Dikarya</taxon>
        <taxon>Ascomycota</taxon>
        <taxon>Pezizomycotina</taxon>
        <taxon>Dothideomycetes</taxon>
        <taxon>Dothideomycetes incertae sedis</taxon>
        <taxon>Botryosphaeriales</taxon>
        <taxon>Botryosphaeriaceae</taxon>
        <taxon>Diplodia</taxon>
    </lineage>
</organism>
<protein>
    <submittedName>
        <fullName evidence="1">Uncharacterized protein</fullName>
    </submittedName>
</protein>
<dbReference type="RefSeq" id="XP_066630588.1">
    <property type="nucleotide sequence ID" value="XM_066779784.1"/>
</dbReference>
<comment type="caution">
    <text evidence="1">The sequence shown here is derived from an EMBL/GenBank/DDBJ whole genome shotgun (WGS) entry which is preliminary data.</text>
</comment>
<name>A0ABR3CDJ9_9PEZI</name>
<proteinExistence type="predicted"/>